<feature type="binding site" evidence="17">
    <location>
        <position position="145"/>
    </location>
    <ligand>
        <name>NAD(+)</name>
        <dbReference type="ChEBI" id="CHEBI:57540"/>
    </ligand>
</feature>
<comment type="similarity">
    <text evidence="1 14 18">Belongs to the NAD-dependent glycerol-3-phosphate dehydrogenase family.</text>
</comment>
<evidence type="ECO:0000256" key="1">
    <source>
        <dbReference type="ARBA" id="ARBA00011009"/>
    </source>
</evidence>
<keyword evidence="22" id="KW-1185">Reference proteome</keyword>
<evidence type="ECO:0000256" key="18">
    <source>
        <dbReference type="RuleBase" id="RU000437"/>
    </source>
</evidence>
<dbReference type="GO" id="GO:0141152">
    <property type="term" value="F:glycerol-3-phosphate dehydrogenase (NAD+) activity"/>
    <property type="evidence" value="ECO:0007669"/>
    <property type="project" value="RHEA"/>
</dbReference>
<comment type="catalytic activity">
    <reaction evidence="10">
        <text>sn-glycerol 3-phosphate + NADP(+) = dihydroxyacetone phosphate + NADPH + H(+)</text>
        <dbReference type="Rhea" id="RHEA:11096"/>
        <dbReference type="ChEBI" id="CHEBI:15378"/>
        <dbReference type="ChEBI" id="CHEBI:57597"/>
        <dbReference type="ChEBI" id="CHEBI:57642"/>
        <dbReference type="ChEBI" id="CHEBI:57783"/>
        <dbReference type="ChEBI" id="CHEBI:58349"/>
        <dbReference type="EC" id="1.1.1.94"/>
    </reaction>
    <physiologicalReaction direction="right-to-left" evidence="10">
        <dbReference type="Rhea" id="RHEA:11098"/>
    </physiologicalReaction>
</comment>
<evidence type="ECO:0000256" key="11">
    <source>
        <dbReference type="ARBA" id="ARBA00066687"/>
    </source>
</evidence>
<feature type="active site" description="Proton acceptor" evidence="14 15">
    <location>
        <position position="196"/>
    </location>
</feature>
<dbReference type="PRINTS" id="PR00077">
    <property type="entry name" value="GPDHDRGNASE"/>
</dbReference>
<feature type="binding site" evidence="14">
    <location>
        <position position="39"/>
    </location>
    <ligand>
        <name>NADPH</name>
        <dbReference type="ChEBI" id="CHEBI:57783"/>
    </ligand>
</feature>
<dbReference type="NCBIfam" id="NF000940">
    <property type="entry name" value="PRK00094.1-2"/>
    <property type="match status" value="1"/>
</dbReference>
<dbReference type="KEGG" id="pbr:PB2503_03002"/>
<feature type="binding site" evidence="14">
    <location>
        <position position="286"/>
    </location>
    <ligand>
        <name>NADPH</name>
        <dbReference type="ChEBI" id="CHEBI:57783"/>
    </ligand>
</feature>
<feature type="binding site" evidence="14">
    <location>
        <position position="18"/>
    </location>
    <ligand>
        <name>NADPH</name>
        <dbReference type="ChEBI" id="CHEBI:57783"/>
    </ligand>
</feature>
<dbReference type="EMBL" id="CP002156">
    <property type="protein sequence ID" value="ADM08677.1"/>
    <property type="molecule type" value="Genomic_DNA"/>
</dbReference>
<gene>
    <name evidence="14" type="primary">gpsA</name>
    <name evidence="21" type="ordered locus">PB2503_03002</name>
</gene>
<dbReference type="GO" id="GO:0005829">
    <property type="term" value="C:cytosol"/>
    <property type="evidence" value="ECO:0007669"/>
    <property type="project" value="TreeGrafter"/>
</dbReference>
<keyword evidence="14" id="KW-0963">Cytoplasm</keyword>
<dbReference type="InterPro" id="IPR008927">
    <property type="entry name" value="6-PGluconate_DH-like_C_sf"/>
</dbReference>
<dbReference type="STRING" id="314260.PB2503_03002"/>
<evidence type="ECO:0000256" key="13">
    <source>
        <dbReference type="ARBA" id="ARBA00080511"/>
    </source>
</evidence>
<keyword evidence="6 14" id="KW-0520">NAD</keyword>
<evidence type="ECO:0000256" key="4">
    <source>
        <dbReference type="ARBA" id="ARBA00022857"/>
    </source>
</evidence>
<dbReference type="GO" id="GO:0046168">
    <property type="term" value="P:glycerol-3-phosphate catabolic process"/>
    <property type="evidence" value="ECO:0007669"/>
    <property type="project" value="InterPro"/>
</dbReference>
<dbReference type="PIRSF" id="PIRSF000114">
    <property type="entry name" value="Glycerol-3-P_dh"/>
    <property type="match status" value="1"/>
</dbReference>
<feature type="binding site" evidence="14">
    <location>
        <position position="261"/>
    </location>
    <ligand>
        <name>sn-glycerol 3-phosphate</name>
        <dbReference type="ChEBI" id="CHEBI:57597"/>
    </ligand>
</feature>
<dbReference type="GO" id="GO:0051287">
    <property type="term" value="F:NAD binding"/>
    <property type="evidence" value="ECO:0007669"/>
    <property type="project" value="InterPro"/>
</dbReference>
<dbReference type="GO" id="GO:0008654">
    <property type="term" value="P:phospholipid biosynthetic process"/>
    <property type="evidence" value="ECO:0007669"/>
    <property type="project" value="UniProtKB-KW"/>
</dbReference>
<comment type="subcellular location">
    <subcellularLocation>
        <location evidence="14">Cytoplasm</location>
    </subcellularLocation>
</comment>
<comment type="catalytic activity">
    <reaction evidence="14">
        <text>sn-glycerol 3-phosphate + NAD(+) = dihydroxyacetone phosphate + NADH + H(+)</text>
        <dbReference type="Rhea" id="RHEA:11092"/>
        <dbReference type="ChEBI" id="CHEBI:15378"/>
        <dbReference type="ChEBI" id="CHEBI:57540"/>
        <dbReference type="ChEBI" id="CHEBI:57597"/>
        <dbReference type="ChEBI" id="CHEBI:57642"/>
        <dbReference type="ChEBI" id="CHEBI:57945"/>
        <dbReference type="EC" id="1.1.1.94"/>
    </reaction>
</comment>
<dbReference type="Gene3D" id="3.40.50.720">
    <property type="entry name" value="NAD(P)-binding Rossmann-like Domain"/>
    <property type="match status" value="1"/>
</dbReference>
<evidence type="ECO:0000256" key="3">
    <source>
        <dbReference type="ARBA" id="ARBA00022741"/>
    </source>
</evidence>
<feature type="binding site" evidence="16">
    <location>
        <begin position="260"/>
        <end position="261"/>
    </location>
    <ligand>
        <name>substrate</name>
    </ligand>
</feature>
<feature type="domain" description="Glycerol-3-phosphate dehydrogenase NAD-dependent C-terminal" evidence="20">
    <location>
        <begin position="185"/>
        <end position="325"/>
    </location>
</feature>
<evidence type="ECO:0000256" key="8">
    <source>
        <dbReference type="ARBA" id="ARBA00023209"/>
    </source>
</evidence>
<dbReference type="SUPFAM" id="SSF51735">
    <property type="entry name" value="NAD(P)-binding Rossmann-fold domains"/>
    <property type="match status" value="1"/>
</dbReference>
<comment type="pathway">
    <text evidence="14">Membrane lipid metabolism; glycerophospholipid metabolism.</text>
</comment>
<dbReference type="Pfam" id="PF07479">
    <property type="entry name" value="NAD_Gly3P_dh_C"/>
    <property type="match status" value="1"/>
</dbReference>
<feature type="binding site" evidence="16">
    <location>
        <position position="113"/>
    </location>
    <ligand>
        <name>substrate</name>
    </ligand>
</feature>
<dbReference type="Pfam" id="PF01210">
    <property type="entry name" value="NAD_Gly3P_dh_N"/>
    <property type="match status" value="1"/>
</dbReference>
<feature type="binding site" evidence="14">
    <location>
        <position position="113"/>
    </location>
    <ligand>
        <name>sn-glycerol 3-phosphate</name>
        <dbReference type="ChEBI" id="CHEBI:57597"/>
    </ligand>
</feature>
<dbReference type="Proteomes" id="UP000001302">
    <property type="component" value="Chromosome"/>
</dbReference>
<feature type="binding site" evidence="14">
    <location>
        <position position="259"/>
    </location>
    <ligand>
        <name>sn-glycerol 3-phosphate</name>
        <dbReference type="ChEBI" id="CHEBI:57597"/>
    </ligand>
</feature>
<evidence type="ECO:0000256" key="16">
    <source>
        <dbReference type="PIRSR" id="PIRSR000114-2"/>
    </source>
</evidence>
<evidence type="ECO:0000256" key="2">
    <source>
        <dbReference type="ARBA" id="ARBA00022516"/>
    </source>
</evidence>
<dbReference type="SUPFAM" id="SSF48179">
    <property type="entry name" value="6-phosphogluconate dehydrogenase C-terminal domain-like"/>
    <property type="match status" value="1"/>
</dbReference>
<evidence type="ECO:0000256" key="10">
    <source>
        <dbReference type="ARBA" id="ARBA00052716"/>
    </source>
</evidence>
<feature type="binding site" evidence="14">
    <location>
        <position position="19"/>
    </location>
    <ligand>
        <name>NADPH</name>
        <dbReference type="ChEBI" id="CHEBI:57783"/>
    </ligand>
</feature>
<dbReference type="FunFam" id="3.40.50.720:FF:000019">
    <property type="entry name" value="Glycerol-3-phosphate dehydrogenase [NAD(P)+]"/>
    <property type="match status" value="1"/>
</dbReference>
<dbReference type="PANTHER" id="PTHR11728:SF1">
    <property type="entry name" value="GLYCEROL-3-PHOSPHATE DEHYDROGENASE [NAD(+)] 2, CHLOROPLASTIC"/>
    <property type="match status" value="1"/>
</dbReference>
<dbReference type="InterPro" id="IPR006109">
    <property type="entry name" value="G3P_DH_NAD-dep_C"/>
</dbReference>
<dbReference type="InterPro" id="IPR006168">
    <property type="entry name" value="G3P_DH_NAD-dep"/>
</dbReference>
<reference evidence="21 22" key="2">
    <citation type="journal article" date="2011" name="J. Bacteriol.">
        <title>Complete genome sequence of strain HTCC2503T of Parvularcula bermudensis, the type species of the order "Parvularculales" in the class Alphaproteobacteria.</title>
        <authorList>
            <person name="Oh H.M."/>
            <person name="Kang I."/>
            <person name="Vergin K.L."/>
            <person name="Kang D."/>
            <person name="Rhee K.H."/>
            <person name="Giovannoni S.J."/>
            <person name="Cho J.C."/>
        </authorList>
    </citation>
    <scope>NUCLEOTIDE SEQUENCE [LARGE SCALE GENOMIC DNA]</scope>
    <source>
        <strain evidence="22">ATCC BAA-594 / HTCC2503 / KCTC 12087</strain>
    </source>
</reference>
<dbReference type="UniPathway" id="UPA00940"/>
<evidence type="ECO:0000313" key="22">
    <source>
        <dbReference type="Proteomes" id="UP000001302"/>
    </source>
</evidence>
<reference evidence="22" key="1">
    <citation type="submission" date="2010-08" db="EMBL/GenBank/DDBJ databases">
        <title>Genome sequence of Parvularcula bermudensis HTCC2503.</title>
        <authorList>
            <person name="Kang D.-M."/>
            <person name="Oh H.-M."/>
            <person name="Cho J.-C."/>
        </authorList>
    </citation>
    <scope>NUCLEOTIDE SEQUENCE [LARGE SCALE GENOMIC DNA]</scope>
    <source>
        <strain evidence="22">ATCC BAA-594 / HTCC2503 / KCTC 12087</strain>
    </source>
</reference>
<evidence type="ECO:0000256" key="14">
    <source>
        <dbReference type="HAMAP-Rule" id="MF_00394"/>
    </source>
</evidence>
<dbReference type="HAMAP" id="MF_00394">
    <property type="entry name" value="NAD_Glyc3P_dehydrog"/>
    <property type="match status" value="1"/>
</dbReference>
<proteinExistence type="inferred from homology"/>
<evidence type="ECO:0000256" key="7">
    <source>
        <dbReference type="ARBA" id="ARBA00023098"/>
    </source>
</evidence>
<dbReference type="EC" id="1.1.1.94" evidence="11 14"/>
<evidence type="ECO:0000256" key="12">
    <source>
        <dbReference type="ARBA" id="ARBA00069372"/>
    </source>
</evidence>
<dbReference type="InterPro" id="IPR011128">
    <property type="entry name" value="G3P_DH_NAD-dep_N"/>
</dbReference>
<dbReference type="PANTHER" id="PTHR11728">
    <property type="entry name" value="GLYCEROL-3-PHOSPHATE DEHYDROGENASE"/>
    <property type="match status" value="1"/>
</dbReference>
<evidence type="ECO:0000256" key="17">
    <source>
        <dbReference type="PIRSR" id="PIRSR000114-3"/>
    </source>
</evidence>
<feature type="binding site" evidence="14">
    <location>
        <position position="56"/>
    </location>
    <ligand>
        <name>NADPH</name>
        <dbReference type="ChEBI" id="CHEBI:57783"/>
    </ligand>
</feature>
<keyword evidence="8 14" id="KW-0594">Phospholipid biosynthesis</keyword>
<dbReference type="AlphaFoldDB" id="E0TD18"/>
<feature type="binding site" evidence="17">
    <location>
        <position position="89"/>
    </location>
    <ligand>
        <name>NAD(+)</name>
        <dbReference type="ChEBI" id="CHEBI:57540"/>
    </ligand>
</feature>
<feature type="binding site" evidence="14">
    <location>
        <position position="143"/>
    </location>
    <ligand>
        <name>sn-glycerol 3-phosphate</name>
        <dbReference type="ChEBI" id="CHEBI:57597"/>
    </ligand>
</feature>
<evidence type="ECO:0000256" key="9">
    <source>
        <dbReference type="ARBA" id="ARBA00023264"/>
    </source>
</evidence>
<feature type="domain" description="Glycerol-3-phosphate dehydrogenase NAD-dependent N-terminal" evidence="19">
    <location>
        <begin position="13"/>
        <end position="163"/>
    </location>
</feature>
<feature type="binding site" evidence="14">
    <location>
        <position position="196"/>
    </location>
    <ligand>
        <name>sn-glycerol 3-phosphate</name>
        <dbReference type="ChEBI" id="CHEBI:57597"/>
    </ligand>
</feature>
<dbReference type="eggNOG" id="COG0240">
    <property type="taxonomic scope" value="Bacteria"/>
</dbReference>
<feature type="binding site" evidence="17">
    <location>
        <begin position="15"/>
        <end position="20"/>
    </location>
    <ligand>
        <name>NAD(+)</name>
        <dbReference type="ChEBI" id="CHEBI:57540"/>
    </ligand>
</feature>
<organism evidence="21 22">
    <name type="scientific">Parvularcula bermudensis (strain ATCC BAA-594 / HTCC2503 / KCTC 12087)</name>
    <dbReference type="NCBI Taxonomy" id="314260"/>
    <lineage>
        <taxon>Bacteria</taxon>
        <taxon>Pseudomonadati</taxon>
        <taxon>Pseudomonadota</taxon>
        <taxon>Alphaproteobacteria</taxon>
        <taxon>Parvularculales</taxon>
        <taxon>Parvularculaceae</taxon>
        <taxon>Parvularcula</taxon>
    </lineage>
</organism>
<keyword evidence="4 14" id="KW-0521">NADP</keyword>
<feature type="binding site" evidence="14">
    <location>
        <position position="284"/>
    </location>
    <ligand>
        <name>NADPH</name>
        <dbReference type="ChEBI" id="CHEBI:57783"/>
    </ligand>
</feature>
<dbReference type="FunFam" id="1.10.1040.10:FF:000001">
    <property type="entry name" value="Glycerol-3-phosphate dehydrogenase [NAD(P)+]"/>
    <property type="match status" value="1"/>
</dbReference>
<dbReference type="GO" id="GO:0005975">
    <property type="term" value="P:carbohydrate metabolic process"/>
    <property type="evidence" value="ECO:0007669"/>
    <property type="project" value="InterPro"/>
</dbReference>
<feature type="binding site" evidence="17">
    <location>
        <position position="260"/>
    </location>
    <ligand>
        <name>NAD(+)</name>
        <dbReference type="ChEBI" id="CHEBI:57540"/>
    </ligand>
</feature>
<feature type="binding site" evidence="14">
    <location>
        <position position="113"/>
    </location>
    <ligand>
        <name>NADPH</name>
        <dbReference type="ChEBI" id="CHEBI:57783"/>
    </ligand>
</feature>
<dbReference type="GO" id="GO:0046167">
    <property type="term" value="P:glycerol-3-phosphate biosynthetic process"/>
    <property type="evidence" value="ECO:0007669"/>
    <property type="project" value="UniProtKB-UniRule"/>
</dbReference>
<evidence type="ECO:0000256" key="15">
    <source>
        <dbReference type="PIRSR" id="PIRSR000114-1"/>
    </source>
</evidence>
<sequence length="344" mass="35538">MMTNADPFRRLFVQGAGSWGTALALLGLQTGAEVVLWTRREDHAAAMRGDRENQRYLPGVSLPPALTITADRGAIAGCDAVLSVVPAQFAGGELAALREASGAAALPVALCSKGIEAETRRLMPEVLKAAWPEAAPAMLSGPSFAADVAKGLPTAVTLADADRDRGERWLATLGTLTFRPYWSADLTGVAIGGAVKNVLAVACGVVEGQGLGESARAALMARGFAEAARFAVALGAKVETLRGLSGLGDMILTCVSPQSRNYSLGVALGQGETAADILSKRHTVAEGAKTAPVLTALAREHGVEMPVAEAVAALVAGDIEVDDVVDSLLSRPLRPESPLLRDKT</sequence>
<dbReference type="RefSeq" id="WP_013299651.1">
    <property type="nucleotide sequence ID" value="NC_014414.1"/>
</dbReference>
<dbReference type="InterPro" id="IPR036291">
    <property type="entry name" value="NAD(P)-bd_dom_sf"/>
</dbReference>
<feature type="binding site" evidence="14">
    <location>
        <position position="249"/>
    </location>
    <ligand>
        <name>sn-glycerol 3-phosphate</name>
        <dbReference type="ChEBI" id="CHEBI:57597"/>
    </ligand>
</feature>
<evidence type="ECO:0000259" key="19">
    <source>
        <dbReference type="Pfam" id="PF01210"/>
    </source>
</evidence>
<feature type="binding site" evidence="14">
    <location>
        <position position="260"/>
    </location>
    <ligand>
        <name>NADPH</name>
        <dbReference type="ChEBI" id="CHEBI:57783"/>
    </ligand>
</feature>
<feature type="binding site" evidence="14">
    <location>
        <position position="145"/>
    </location>
    <ligand>
        <name>NADPH</name>
        <dbReference type="ChEBI" id="CHEBI:57783"/>
    </ligand>
</feature>
<dbReference type="NCBIfam" id="NF000942">
    <property type="entry name" value="PRK00094.1-4"/>
    <property type="match status" value="1"/>
</dbReference>
<keyword evidence="7 14" id="KW-0443">Lipid metabolism</keyword>
<dbReference type="GO" id="GO:0006650">
    <property type="term" value="P:glycerophospholipid metabolic process"/>
    <property type="evidence" value="ECO:0007669"/>
    <property type="project" value="UniProtKB-UniRule"/>
</dbReference>
<dbReference type="GO" id="GO:0141153">
    <property type="term" value="F:glycerol-3-phosphate dehydrogenase (NADP+) activity"/>
    <property type="evidence" value="ECO:0007669"/>
    <property type="project" value="RHEA"/>
</dbReference>
<evidence type="ECO:0000256" key="5">
    <source>
        <dbReference type="ARBA" id="ARBA00023002"/>
    </source>
</evidence>
<dbReference type="PROSITE" id="PS00957">
    <property type="entry name" value="NAD_G3PDH"/>
    <property type="match status" value="1"/>
</dbReference>
<keyword evidence="3 14" id="KW-0547">Nucleotide-binding</keyword>
<dbReference type="Gene3D" id="1.10.1040.10">
    <property type="entry name" value="N-(1-d-carboxylethyl)-l-norvaline Dehydrogenase, domain 2"/>
    <property type="match status" value="1"/>
</dbReference>
<comment type="function">
    <text evidence="14">Catalyzes the reduction of the glycolytic intermediate dihydroxyacetone phosphate (DHAP) to sn-glycerol 3-phosphate (G3P), the key precursor for phospholipid synthesis.</text>
</comment>
<keyword evidence="5 14" id="KW-0560">Oxidoreductase</keyword>
<evidence type="ECO:0000313" key="21">
    <source>
        <dbReference type="EMBL" id="ADM08677.1"/>
    </source>
</evidence>
<feature type="binding site" evidence="14">
    <location>
        <position position="141"/>
    </location>
    <ligand>
        <name>sn-glycerol 3-phosphate</name>
        <dbReference type="ChEBI" id="CHEBI:57597"/>
    </ligand>
</feature>
<name>E0TD18_PARBH</name>
<keyword evidence="2 14" id="KW-0444">Lipid biosynthesis</keyword>
<feature type="binding site" evidence="14">
    <location>
        <position position="260"/>
    </location>
    <ligand>
        <name>sn-glycerol 3-phosphate</name>
        <dbReference type="ChEBI" id="CHEBI:57597"/>
    </ligand>
</feature>
<feature type="binding site" evidence="14">
    <location>
        <position position="40"/>
    </location>
    <ligand>
        <name>NADPH</name>
        <dbReference type="ChEBI" id="CHEBI:57783"/>
    </ligand>
</feature>
<evidence type="ECO:0000259" key="20">
    <source>
        <dbReference type="Pfam" id="PF07479"/>
    </source>
</evidence>
<keyword evidence="9 14" id="KW-1208">Phospholipid metabolism</keyword>
<accession>E0TD18</accession>
<dbReference type="HOGENOM" id="CLU_033449_0_2_5"/>
<evidence type="ECO:0000256" key="6">
    <source>
        <dbReference type="ARBA" id="ARBA00023027"/>
    </source>
</evidence>
<protein>
    <recommendedName>
        <fullName evidence="12 14">Glycerol-3-phosphate dehydrogenase [NAD(P)+]</fullName>
        <ecNumber evidence="11 14">1.1.1.94</ecNumber>
    </recommendedName>
    <alternativeName>
        <fullName evidence="14">NAD(P)(+)-dependent glycerol-3-phosphate dehydrogenase</fullName>
    </alternativeName>
    <alternativeName>
        <fullName evidence="13 14">NAD(P)H-dependent dihydroxyacetone-phosphate reductase</fullName>
    </alternativeName>
</protein>
<dbReference type="InterPro" id="IPR013328">
    <property type="entry name" value="6PGD_dom2"/>
</dbReference>